<gene>
    <name evidence="1" type="ORF">XELAEV_18003795mg</name>
</gene>
<organism evidence="1">
    <name type="scientific">Xenopus laevis</name>
    <name type="common">African clawed frog</name>
    <dbReference type="NCBI Taxonomy" id="8355"/>
    <lineage>
        <taxon>Eukaryota</taxon>
        <taxon>Metazoa</taxon>
        <taxon>Chordata</taxon>
        <taxon>Craniata</taxon>
        <taxon>Vertebrata</taxon>
        <taxon>Euteleostomi</taxon>
        <taxon>Amphibia</taxon>
        <taxon>Batrachia</taxon>
        <taxon>Anura</taxon>
        <taxon>Pipoidea</taxon>
        <taxon>Pipidae</taxon>
        <taxon>Xenopodinae</taxon>
        <taxon>Xenopus</taxon>
        <taxon>Xenopus</taxon>
    </lineage>
</organism>
<name>A0A974GY64_XENLA</name>
<evidence type="ECO:0000313" key="1">
    <source>
        <dbReference type="EMBL" id="OCT55219.1"/>
    </source>
</evidence>
<accession>A0A974GY64</accession>
<sequence length="66" mass="7298">MKLGSYSSNRYYCGNLKGKGGLQMPMLESQSLDHVSNTLGLCVCVCVCVQIVSFKLKEDKSEICIF</sequence>
<dbReference type="AlphaFoldDB" id="A0A974GY64"/>
<protein>
    <submittedName>
        <fullName evidence="1">Uncharacterized protein</fullName>
    </submittedName>
</protein>
<proteinExistence type="predicted"/>
<dbReference type="EMBL" id="KV518716">
    <property type="protein sequence ID" value="OCT55219.1"/>
    <property type="molecule type" value="Genomic_DNA"/>
</dbReference>
<reference evidence="1" key="1">
    <citation type="submission" date="2016-05" db="EMBL/GenBank/DDBJ databases">
        <title>WGS assembly of Xenopus laevis.</title>
        <authorList>
            <person name="Session A."/>
            <person name="Uno Y."/>
            <person name="Kwon T."/>
            <person name="Chapman J."/>
            <person name="Toyoda A."/>
            <person name="Takahashi S."/>
            <person name="Fukui A."/>
            <person name="Hikosaka A."/>
            <person name="Putnam N."/>
            <person name="Stites J."/>
            <person name="Van Heeringen S."/>
            <person name="Quigley I."/>
            <person name="Heinz S."/>
            <person name="Hellsten U."/>
            <person name="Lyons J."/>
            <person name="Suzuki A."/>
            <person name="Kondo M."/>
            <person name="Ogino H."/>
            <person name="Ochi H."/>
            <person name="Bogdanovic O."/>
            <person name="Lister R."/>
            <person name="Georgiou G."/>
            <person name="Paranjpe S."/>
            <person name="Van Kruijsbergen I."/>
            <person name="Mozaffari S."/>
            <person name="Shu S."/>
            <person name="Schmutz J."/>
            <person name="Jenkins J."/>
            <person name="Grimwood J."/>
            <person name="Carlson J."/>
            <person name="Mitros T."/>
            <person name="Simakov O."/>
            <person name="Heald R."/>
            <person name="Miller K."/>
            <person name="Haudenschild C."/>
            <person name="Kuroki Y."/>
            <person name="Tanaka T."/>
            <person name="Michiue T."/>
            <person name="Watanabe M."/>
            <person name="Kinoshita T."/>
            <person name="Ohta Y."/>
            <person name="Mawaribuchi S."/>
            <person name="Suzuki Y."/>
            <person name="Haramoto Y."/>
            <person name="Yamamoto T."/>
            <person name="Takagi C."/>
            <person name="Kitzman J."/>
            <person name="Shendure J."/>
            <person name="Nakayama T."/>
            <person name="Izutsu Y."/>
            <person name="Robert J."/>
            <person name="Dichmann D."/>
            <person name="Flajnik M."/>
            <person name="Houston D."/>
            <person name="Marcotte E."/>
            <person name="Wallingford J."/>
            <person name="Ito Y."/>
            <person name="Asashima M."/>
            <person name="Ueno N."/>
            <person name="Matsuda Y."/>
            <person name="Jan Veenstra G."/>
            <person name="Fujiyama A."/>
            <person name="Harland R."/>
            <person name="Taira M."/>
            <person name="Rokhsar D.S."/>
        </authorList>
    </citation>
    <scope>NUCLEOTIDE SEQUENCE</scope>
    <source>
        <strain evidence="1">J</strain>
        <tissue evidence="1">Blood</tissue>
    </source>
</reference>
<dbReference type="Proteomes" id="UP000694892">
    <property type="component" value="Unassembled WGS sequence"/>
</dbReference>